<evidence type="ECO:0000313" key="3">
    <source>
        <dbReference type="Proteomes" id="UP000235388"/>
    </source>
</evidence>
<dbReference type="Proteomes" id="UP000235388">
    <property type="component" value="Unassembled WGS sequence"/>
</dbReference>
<evidence type="ECO:0000313" key="2">
    <source>
        <dbReference type="EMBL" id="PLW07379.1"/>
    </source>
</evidence>
<accession>A0A2N5S2D7</accession>
<proteinExistence type="predicted"/>
<keyword evidence="3" id="KW-1185">Reference proteome</keyword>
<comment type="caution">
    <text evidence="2">The sequence shown here is derived from an EMBL/GenBank/DDBJ whole genome shotgun (WGS) entry which is preliminary data.</text>
</comment>
<evidence type="ECO:0000256" key="1">
    <source>
        <dbReference type="SAM" id="MobiDB-lite"/>
    </source>
</evidence>
<protein>
    <submittedName>
        <fullName evidence="2">Uncharacterized protein</fullName>
    </submittedName>
</protein>
<gene>
    <name evidence="2" type="ORF">PCANC_26150</name>
</gene>
<name>A0A2N5S2D7_9BASI</name>
<feature type="compositionally biased region" description="Low complexity" evidence="1">
    <location>
        <begin position="102"/>
        <end position="133"/>
    </location>
</feature>
<reference evidence="2 3" key="1">
    <citation type="submission" date="2017-11" db="EMBL/GenBank/DDBJ databases">
        <title>De novo assembly and phasing of dikaryotic genomes from two isolates of Puccinia coronata f. sp. avenae, the causal agent of oat crown rust.</title>
        <authorList>
            <person name="Miller M.E."/>
            <person name="Zhang Y."/>
            <person name="Omidvar V."/>
            <person name="Sperschneider J."/>
            <person name="Schwessinger B."/>
            <person name="Raley C."/>
            <person name="Palmer J.M."/>
            <person name="Garnica D."/>
            <person name="Upadhyaya N."/>
            <person name="Rathjen J."/>
            <person name="Taylor J.M."/>
            <person name="Park R.F."/>
            <person name="Dodds P.N."/>
            <person name="Hirsch C.D."/>
            <person name="Kianian S.F."/>
            <person name="Figueroa M."/>
        </authorList>
    </citation>
    <scope>NUCLEOTIDE SEQUENCE [LARGE SCALE GENOMIC DNA]</scope>
    <source>
        <strain evidence="2">12NC29</strain>
    </source>
</reference>
<dbReference type="AlphaFoldDB" id="A0A2N5S2D7"/>
<dbReference type="EMBL" id="PGCJ01001232">
    <property type="protein sequence ID" value="PLW07379.1"/>
    <property type="molecule type" value="Genomic_DNA"/>
</dbReference>
<feature type="compositionally biased region" description="Polar residues" evidence="1">
    <location>
        <begin position="134"/>
        <end position="147"/>
    </location>
</feature>
<feature type="region of interest" description="Disordered" evidence="1">
    <location>
        <begin position="54"/>
        <end position="147"/>
    </location>
</feature>
<organism evidence="2 3">
    <name type="scientific">Puccinia coronata f. sp. avenae</name>
    <dbReference type="NCBI Taxonomy" id="200324"/>
    <lineage>
        <taxon>Eukaryota</taxon>
        <taxon>Fungi</taxon>
        <taxon>Dikarya</taxon>
        <taxon>Basidiomycota</taxon>
        <taxon>Pucciniomycotina</taxon>
        <taxon>Pucciniomycetes</taxon>
        <taxon>Pucciniales</taxon>
        <taxon>Pucciniaceae</taxon>
        <taxon>Puccinia</taxon>
    </lineage>
</organism>
<sequence length="147" mass="15995">MHSIPVVERAILPSPANIASNATEDLDIEIVKSTLPCGKVVDTYRPPQRAKWIFKDHPFAKKPVPKKPRVANPPEKQSRKHPAAPCSATRHTPLASGSRSRPGSQKSCSRPSSQTSRSRPSSQTSRSRPTSQTLRATTQIPTTPESG</sequence>